<keyword evidence="12" id="KW-1035">Host cytoplasm</keyword>
<evidence type="ECO:0000256" key="12">
    <source>
        <dbReference type="ARBA" id="ARBA00023200"/>
    </source>
</evidence>
<keyword evidence="11" id="KW-0472">Membrane</keyword>
<proteinExistence type="inferred from homology"/>
<evidence type="ECO:0000256" key="3">
    <source>
        <dbReference type="ARBA" id="ARBA00006372"/>
    </source>
</evidence>
<name>Q70IH4_SIV</name>
<dbReference type="GO" id="GO:0020002">
    <property type="term" value="C:host cell plasma membrane"/>
    <property type="evidence" value="ECO:0007669"/>
    <property type="project" value="UniProtKB-SubCell"/>
</dbReference>
<dbReference type="GO" id="GO:0019058">
    <property type="term" value="P:viral life cycle"/>
    <property type="evidence" value="ECO:0007669"/>
    <property type="project" value="InterPro"/>
</dbReference>
<reference evidence="15" key="1">
    <citation type="journal article" date="2005" name="J. Virol.">
        <title>Characterization of a novel vpu-harboring simian immunodeficiency virus from a Dent's Mona monkey (Cercopithecus mona denti).</title>
        <authorList>
            <person name="Dazza M.C."/>
            <person name="Ekwalanga M."/>
            <person name="Nende M."/>
            <person name="Shamamba K.B."/>
            <person name="Bitshi P."/>
            <person name="Paraskevis D."/>
            <person name="Saragosti S."/>
        </authorList>
    </citation>
    <scope>NUCLEOTIDE SEQUENCE</scope>
</reference>
<dbReference type="PRINTS" id="PR00349">
    <property type="entry name" value="VIRIONINFFCT"/>
</dbReference>
<evidence type="ECO:0000256" key="2">
    <source>
        <dbReference type="ARBA" id="ARBA00004501"/>
    </source>
</evidence>
<dbReference type="Pfam" id="PF00559">
    <property type="entry name" value="Vif"/>
    <property type="match status" value="1"/>
</dbReference>
<keyword evidence="4" id="KW-1032">Host cell membrane</keyword>
<evidence type="ECO:0000256" key="10">
    <source>
        <dbReference type="ARBA" id="ARBA00022870"/>
    </source>
</evidence>
<evidence type="ECO:0000256" key="5">
    <source>
        <dbReference type="ARBA" id="ARBA00022553"/>
    </source>
</evidence>
<keyword evidence="10" id="KW-1043">Host membrane</keyword>
<evidence type="ECO:0000256" key="9">
    <source>
        <dbReference type="ARBA" id="ARBA00022844"/>
    </source>
</evidence>
<evidence type="ECO:0000256" key="1">
    <source>
        <dbReference type="ARBA" id="ARBA00004328"/>
    </source>
</evidence>
<evidence type="ECO:0000256" key="13">
    <source>
        <dbReference type="RuleBase" id="RU003341"/>
    </source>
</evidence>
<keyword evidence="7" id="KW-0833">Ubl conjugation pathway</keyword>
<keyword evidence="9" id="KW-0946">Virion</keyword>
<organismHost>
    <name type="scientific">Pan troglodytes</name>
    <name type="common">Chimpanzee</name>
    <dbReference type="NCBI Taxonomy" id="9598"/>
</organismHost>
<dbReference type="GO" id="GO:0044423">
    <property type="term" value="C:virion component"/>
    <property type="evidence" value="ECO:0007669"/>
    <property type="project" value="UniProtKB-KW"/>
</dbReference>
<keyword evidence="8" id="KW-0832">Ubl conjugation</keyword>
<dbReference type="InterPro" id="IPR000475">
    <property type="entry name" value="Vif"/>
</dbReference>
<feature type="compositionally biased region" description="Basic and acidic residues" evidence="14">
    <location>
        <begin position="249"/>
        <end position="258"/>
    </location>
</feature>
<feature type="region of interest" description="Disordered" evidence="14">
    <location>
        <begin position="188"/>
        <end position="207"/>
    </location>
</feature>
<evidence type="ECO:0000256" key="14">
    <source>
        <dbReference type="SAM" id="MobiDB-lite"/>
    </source>
</evidence>
<comment type="similarity">
    <text evidence="3 13">Belongs to the primate lentivirus group Vif protein family.</text>
</comment>
<comment type="subcellular location">
    <subcellularLocation>
        <location evidence="2 13">Host cell membrane</location>
        <topology evidence="2 13">Peripheral membrane protein</topology>
        <orientation evidence="2 13">Cytoplasmic side</orientation>
    </subcellularLocation>
    <subcellularLocation>
        <location evidence="13">Host cytoplasm</location>
    </subcellularLocation>
    <subcellularLocation>
        <location evidence="1 13">Virion</location>
    </subcellularLocation>
    <text evidence="13">In the cytoplasm, seems to colocalize with intermediate filament vimentin. A fraction is associated with the cytoplasmic side of cellular membranes, presumably via the interaction with Pr55Gag precursor.</text>
</comment>
<evidence type="ECO:0000256" key="7">
    <source>
        <dbReference type="ARBA" id="ARBA00022786"/>
    </source>
</evidence>
<feature type="region of interest" description="Disordered" evidence="14">
    <location>
        <begin position="233"/>
        <end position="258"/>
    </location>
</feature>
<evidence type="ECO:0000313" key="15">
    <source>
        <dbReference type="EMBL" id="CAE46400.1"/>
    </source>
</evidence>
<dbReference type="EMBL" id="AJ580407">
    <property type="protein sequence ID" value="CAE46400.1"/>
    <property type="molecule type" value="Genomic_RNA"/>
</dbReference>
<sequence>MQNLGRENRTKEWIVRLTYKIGETKLEHWMSTLKSIIYKTNELKGTVIIPHFRITWEWYTMTKIHIPLRAAYMEVKLYWHLTPEKGYLSQVAISIAYVHLSTGWATEVDPVTADEIIHKDHFSCFTRQAVRQALRGEVVLSTCARKKAHYHPRTGPGREPPSLQYIVLQAAIRYGKVTTITPTSISFKNGRNHSKAATGSSMGYHRGGKKTLQQRRDHWNMGSLLVITSAPTLDRRTSHGSRRHRFHKNHAERNMEAL</sequence>
<accession>Q70IH4</accession>
<feature type="compositionally biased region" description="Polar residues" evidence="14">
    <location>
        <begin position="188"/>
        <end position="201"/>
    </location>
</feature>
<dbReference type="GO" id="GO:0030430">
    <property type="term" value="C:host cell cytoplasm"/>
    <property type="evidence" value="ECO:0007669"/>
    <property type="project" value="UniProtKB-SubCell"/>
</dbReference>
<evidence type="ECO:0000256" key="6">
    <source>
        <dbReference type="ARBA" id="ARBA00022581"/>
    </source>
</evidence>
<evidence type="ECO:0000256" key="8">
    <source>
        <dbReference type="ARBA" id="ARBA00022843"/>
    </source>
</evidence>
<gene>
    <name evidence="15" type="primary">vif</name>
</gene>
<protein>
    <recommendedName>
        <fullName evidence="13">Virion infectivity factor</fullName>
    </recommendedName>
</protein>
<organismHost>
    <name type="scientific">Cercopithecidae</name>
    <name type="common">Old World monkeys</name>
    <dbReference type="NCBI Taxonomy" id="9527"/>
</organismHost>
<evidence type="ECO:0000256" key="11">
    <source>
        <dbReference type="ARBA" id="ARBA00023136"/>
    </source>
</evidence>
<evidence type="ECO:0000256" key="4">
    <source>
        <dbReference type="ARBA" id="ARBA00022511"/>
    </source>
</evidence>
<keyword evidence="6" id="KW-0945">Host-virus interaction</keyword>
<organism evidence="15">
    <name type="scientific">Simian immunodeficiency virus</name>
    <name type="common">SIV</name>
    <dbReference type="NCBI Taxonomy" id="11723"/>
    <lineage>
        <taxon>Viruses</taxon>
        <taxon>Riboviria</taxon>
        <taxon>Pararnavirae</taxon>
        <taxon>Artverviricota</taxon>
        <taxon>Revtraviricetes</taxon>
        <taxon>Ortervirales</taxon>
        <taxon>Retroviridae</taxon>
        <taxon>Orthoretrovirinae</taxon>
        <taxon>Lentivirus</taxon>
        <taxon>Lentivirus simimdef</taxon>
    </lineage>
</organism>
<keyword evidence="5" id="KW-0597">Phosphoprotein</keyword>
<feature type="compositionally biased region" description="Basic residues" evidence="14">
    <location>
        <begin position="238"/>
        <end position="248"/>
    </location>
</feature>